<reference evidence="1 2" key="1">
    <citation type="journal article" date="2022" name="Hortic Res">
        <title>A haplotype resolved chromosomal level avocado genome allows analysis of novel avocado genes.</title>
        <authorList>
            <person name="Nath O."/>
            <person name="Fletcher S.J."/>
            <person name="Hayward A."/>
            <person name="Shaw L.M."/>
            <person name="Masouleh A.K."/>
            <person name="Furtado A."/>
            <person name="Henry R.J."/>
            <person name="Mitter N."/>
        </authorList>
    </citation>
    <scope>NUCLEOTIDE SEQUENCE [LARGE SCALE GENOMIC DNA]</scope>
    <source>
        <strain evidence="2">cv. Hass</strain>
    </source>
</reference>
<accession>A0ACC2LYY0</accession>
<evidence type="ECO:0000313" key="2">
    <source>
        <dbReference type="Proteomes" id="UP001234297"/>
    </source>
</evidence>
<dbReference type="EMBL" id="CM056811">
    <property type="protein sequence ID" value="KAJ8638632.1"/>
    <property type="molecule type" value="Genomic_DNA"/>
</dbReference>
<gene>
    <name evidence="1" type="ORF">MRB53_012899</name>
</gene>
<evidence type="ECO:0000313" key="1">
    <source>
        <dbReference type="EMBL" id="KAJ8638632.1"/>
    </source>
</evidence>
<organism evidence="1 2">
    <name type="scientific">Persea americana</name>
    <name type="common">Avocado</name>
    <dbReference type="NCBI Taxonomy" id="3435"/>
    <lineage>
        <taxon>Eukaryota</taxon>
        <taxon>Viridiplantae</taxon>
        <taxon>Streptophyta</taxon>
        <taxon>Embryophyta</taxon>
        <taxon>Tracheophyta</taxon>
        <taxon>Spermatophyta</taxon>
        <taxon>Magnoliopsida</taxon>
        <taxon>Magnoliidae</taxon>
        <taxon>Laurales</taxon>
        <taxon>Lauraceae</taxon>
        <taxon>Persea</taxon>
    </lineage>
</organism>
<proteinExistence type="predicted"/>
<protein>
    <submittedName>
        <fullName evidence="1">Uncharacterized protein</fullName>
    </submittedName>
</protein>
<comment type="caution">
    <text evidence="1">The sequence shown here is derived from an EMBL/GenBank/DDBJ whole genome shotgun (WGS) entry which is preliminary data.</text>
</comment>
<dbReference type="Proteomes" id="UP001234297">
    <property type="component" value="Chromosome 3"/>
</dbReference>
<sequence>MTSLRPSRFKENRLAGEKPPIFKLSTTTTAIIALFISILFTISLFSPPPKSTYHSLYISSASNATIPYHLLCLTRHPHVAGSPANAAAAAYVISTLSSFGISTRTVSYEVSLPYPVSRSLSLTLPPHPPATFSLRQEPYAGGPHADVAGQAIPTFHAYARSGSAAGHVAYVNYGRVEDFERLAEMGVDVSGAVVLARYGMVFRGDIVRNAHDAGAVGVVLYTDSKDYGGDRRWFPDEEGMPPSGVQVGTVYSGSGDPTTPGWPSTRSCERTSDEEVGSSGWAPPIPSLPVSSADGEAILRTIGGHVAPYDWQGGARDLVYRVGPGPGVLNLTYNGTQSITTIQNVFGVIQGVEEPDRYVILGNHRDAWTFGAVDPNSGTAALLEVARRLGRLHKRGWRPRRTILLCNWDAEEFGLIGSTEWVEENKELLSSRAVAYLNVDSAVYGPGFHASSTPQIDKLLKHVTQQVQDPDNSSQTVYESWTRSEDFPMIGRLGGGGSDFAAFIQHVGVPAVDMFFGGGCPVYHSLYDDFIWMQKFGDPIFRRHVAAASIWGLLALKLADEEVLPFDYLSYAFELQSGTRELEEEILGKSVSLTPLHKSIKELKKAATKINAQRKALESCGGASMWGKESKDPLKVRELNDRLMMAERAFADRDGLFERPWYKHLIYGPLKHNSYGSKSFPGIDDASCETCLTGSWWQIHMSLYIGHTMDGLKCSCHGVVTSLAARKLLLIGRSRR</sequence>
<name>A0ACC2LYY0_PERAE</name>
<keyword evidence="2" id="KW-1185">Reference proteome</keyword>